<sequence length="64" mass="7365">MDLPSKLVQLAENTQEYFRRRFPALDGRSARSNYSPLSSLDDDNIRKYSLMPPCNRLICPHPAV</sequence>
<evidence type="ECO:0000313" key="2">
    <source>
        <dbReference type="EnsemblMetazoa" id="ASIC015461-PA"/>
    </source>
</evidence>
<evidence type="ECO:0000313" key="1">
    <source>
        <dbReference type="EMBL" id="KFB47506.1"/>
    </source>
</evidence>
<name>A0A084WBB2_ANOSI</name>
<dbReference type="EMBL" id="ATLV01022331">
    <property type="status" value="NOT_ANNOTATED_CDS"/>
    <property type="molecule type" value="Genomic_DNA"/>
</dbReference>
<dbReference type="EMBL" id="KE525331">
    <property type="protein sequence ID" value="KFB47506.1"/>
    <property type="molecule type" value="Genomic_DNA"/>
</dbReference>
<reference evidence="1 3" key="1">
    <citation type="journal article" date="2014" name="BMC Genomics">
        <title>Genome sequence of Anopheles sinensis provides insight into genetics basis of mosquito competence for malaria parasites.</title>
        <authorList>
            <person name="Zhou D."/>
            <person name="Zhang D."/>
            <person name="Ding G."/>
            <person name="Shi L."/>
            <person name="Hou Q."/>
            <person name="Ye Y."/>
            <person name="Xu Y."/>
            <person name="Zhou H."/>
            <person name="Xiong C."/>
            <person name="Li S."/>
            <person name="Yu J."/>
            <person name="Hong S."/>
            <person name="Yu X."/>
            <person name="Zou P."/>
            <person name="Chen C."/>
            <person name="Chang X."/>
            <person name="Wang W."/>
            <person name="Lv Y."/>
            <person name="Sun Y."/>
            <person name="Ma L."/>
            <person name="Shen B."/>
            <person name="Zhu C."/>
        </authorList>
    </citation>
    <scope>NUCLEOTIDE SEQUENCE [LARGE SCALE GENOMIC DNA]</scope>
</reference>
<dbReference type="EnsemblMetazoa" id="ASIC015461-RA">
    <property type="protein sequence ID" value="ASIC015461-PA"/>
    <property type="gene ID" value="ASIC015461"/>
</dbReference>
<dbReference type="AlphaFoldDB" id="A0A084WBB2"/>
<gene>
    <name evidence="1" type="ORF">ZHAS_00015461</name>
</gene>
<dbReference type="Proteomes" id="UP000030765">
    <property type="component" value="Unassembled WGS sequence"/>
</dbReference>
<protein>
    <submittedName>
        <fullName evidence="1 2">Uncharacterized protein</fullName>
    </submittedName>
</protein>
<proteinExistence type="predicted"/>
<evidence type="ECO:0000313" key="3">
    <source>
        <dbReference type="Proteomes" id="UP000030765"/>
    </source>
</evidence>
<organism evidence="1">
    <name type="scientific">Anopheles sinensis</name>
    <name type="common">Mosquito</name>
    <dbReference type="NCBI Taxonomy" id="74873"/>
    <lineage>
        <taxon>Eukaryota</taxon>
        <taxon>Metazoa</taxon>
        <taxon>Ecdysozoa</taxon>
        <taxon>Arthropoda</taxon>
        <taxon>Hexapoda</taxon>
        <taxon>Insecta</taxon>
        <taxon>Pterygota</taxon>
        <taxon>Neoptera</taxon>
        <taxon>Endopterygota</taxon>
        <taxon>Diptera</taxon>
        <taxon>Nematocera</taxon>
        <taxon>Culicoidea</taxon>
        <taxon>Culicidae</taxon>
        <taxon>Anophelinae</taxon>
        <taxon>Anopheles</taxon>
    </lineage>
</organism>
<dbReference type="VEuPathDB" id="VectorBase:ASIC015461"/>
<keyword evidence="3" id="KW-1185">Reference proteome</keyword>
<accession>A0A084WBB2</accession>
<reference evidence="2" key="2">
    <citation type="submission" date="2020-05" db="UniProtKB">
        <authorList>
            <consortium name="EnsemblMetazoa"/>
        </authorList>
    </citation>
    <scope>IDENTIFICATION</scope>
</reference>